<accession>B6Q4H1</accession>
<protein>
    <submittedName>
        <fullName evidence="1">Uncharacterized protein</fullName>
    </submittedName>
</protein>
<organism evidence="1 2">
    <name type="scientific">Talaromyces marneffei (strain ATCC 18224 / CBS 334.59 / QM 7333)</name>
    <name type="common">Penicillium marneffei</name>
    <dbReference type="NCBI Taxonomy" id="441960"/>
    <lineage>
        <taxon>Eukaryota</taxon>
        <taxon>Fungi</taxon>
        <taxon>Dikarya</taxon>
        <taxon>Ascomycota</taxon>
        <taxon>Pezizomycotina</taxon>
        <taxon>Eurotiomycetes</taxon>
        <taxon>Eurotiomycetidae</taxon>
        <taxon>Eurotiales</taxon>
        <taxon>Trichocomaceae</taxon>
        <taxon>Talaromyces</taxon>
        <taxon>Talaromyces sect. Talaromyces</taxon>
    </lineage>
</organism>
<dbReference type="HOGENOM" id="CLU_2868390_0_0_1"/>
<evidence type="ECO:0000313" key="2">
    <source>
        <dbReference type="Proteomes" id="UP000001294"/>
    </source>
</evidence>
<dbReference type="VEuPathDB" id="FungiDB:PMAA_030930"/>
<dbReference type="InterPro" id="IPR009072">
    <property type="entry name" value="Histone-fold"/>
</dbReference>
<sequence>MSAAIYPEMRLVLKLRLEAIIKNLVLVLESSSTPSHERKTVTTTDVVFVLSRVNFKTIPSHEDI</sequence>
<dbReference type="Proteomes" id="UP000001294">
    <property type="component" value="Unassembled WGS sequence"/>
</dbReference>
<dbReference type="AlphaFoldDB" id="B6Q4H1"/>
<dbReference type="EMBL" id="DS995899">
    <property type="protein sequence ID" value="EEA28277.1"/>
    <property type="molecule type" value="Genomic_DNA"/>
</dbReference>
<reference evidence="2" key="1">
    <citation type="journal article" date="2015" name="Genome Announc.">
        <title>Genome sequence of the AIDS-associated pathogen Penicillium marneffei (ATCC18224) and its near taxonomic relative Talaromyces stipitatus (ATCC10500).</title>
        <authorList>
            <person name="Nierman W.C."/>
            <person name="Fedorova-Abrams N.D."/>
            <person name="Andrianopoulos A."/>
        </authorList>
    </citation>
    <scope>NUCLEOTIDE SEQUENCE [LARGE SCALE GENOMIC DNA]</scope>
    <source>
        <strain evidence="2">ATCC 18224 / CBS 334.59 / QM 7333</strain>
    </source>
</reference>
<dbReference type="STRING" id="441960.B6Q4H1"/>
<name>B6Q4H1_TALMQ</name>
<dbReference type="GO" id="GO:0046982">
    <property type="term" value="F:protein heterodimerization activity"/>
    <property type="evidence" value="ECO:0007669"/>
    <property type="project" value="InterPro"/>
</dbReference>
<dbReference type="PhylomeDB" id="B6Q4H1"/>
<keyword evidence="2" id="KW-1185">Reference proteome</keyword>
<dbReference type="Gene3D" id="1.10.20.10">
    <property type="entry name" value="Histone, subunit A"/>
    <property type="match status" value="1"/>
</dbReference>
<evidence type="ECO:0000313" key="1">
    <source>
        <dbReference type="EMBL" id="EEA28277.1"/>
    </source>
</evidence>
<proteinExistence type="predicted"/>
<gene>
    <name evidence="1" type="ORF">PMAA_030930</name>
</gene>